<evidence type="ECO:0000256" key="1">
    <source>
        <dbReference type="ARBA" id="ARBA00022729"/>
    </source>
</evidence>
<dbReference type="EMBL" id="CP012673">
    <property type="protein sequence ID" value="AUX42880.1"/>
    <property type="molecule type" value="Genomic_DNA"/>
</dbReference>
<evidence type="ECO:0000256" key="2">
    <source>
        <dbReference type="SAM" id="MobiDB-lite"/>
    </source>
</evidence>
<proteinExistence type="predicted"/>
<organism evidence="4 5">
    <name type="scientific">Sorangium cellulosum</name>
    <name type="common">Polyangium cellulosum</name>
    <dbReference type="NCBI Taxonomy" id="56"/>
    <lineage>
        <taxon>Bacteria</taxon>
        <taxon>Pseudomonadati</taxon>
        <taxon>Myxococcota</taxon>
        <taxon>Polyangia</taxon>
        <taxon>Polyangiales</taxon>
        <taxon>Polyangiaceae</taxon>
        <taxon>Sorangium</taxon>
    </lineage>
</organism>
<gene>
    <name evidence="4" type="ORF">SOCE26_043170</name>
</gene>
<keyword evidence="1" id="KW-0732">Signal</keyword>
<dbReference type="PANTHER" id="PTHR43208:SF1">
    <property type="entry name" value="ABC TRANSPORTER SUBSTRATE-BINDING PROTEIN"/>
    <property type="match status" value="1"/>
</dbReference>
<evidence type="ECO:0000259" key="3">
    <source>
        <dbReference type="Pfam" id="PF02608"/>
    </source>
</evidence>
<sequence length="462" mass="49453">MPVRRRVRRPGIFRHNGILTPCGIPAHHAPVTPRPPKSPAAPAVPLPSALAAAAALSLLAAAGLGCSKGTAPSSDQPAASGAAPSGTGAPAEAAPTAAYKIGMILVGPYNDKGWNQAHYDGIRAVLSRMPDVNFEYVDKVNPADRPNVKGSQVADDLISRGAKLVVYNSDDYKDDALETARKHPEVTVIHVSGDYAWKDGKNHKPQPNLGNLMGRIETAKHISGCAAALGTETGKIGYLGPLVNDETRRLVTSAYLGARHCWETYRKRKPEELTFKVTWIGFWFNIPGVTLDATKVADDFYSGGFDVLLTGLDTPEAAIQAKKAASAGKKVKYVHYDHKAGCDLAPDICLGVAYYNWTPLYRETIEKARAGKYTSEFVWAAPDLKDLNGEASVVGFLPGPALGEQKAQLDTFIQALAGGLDLFKGPLKYQDGADFLKDGESATPQQIWYLPQLVQGITGPSK</sequence>
<dbReference type="InterPro" id="IPR052910">
    <property type="entry name" value="ABC-Purine-Binding"/>
</dbReference>
<dbReference type="Gene3D" id="3.40.50.2300">
    <property type="match status" value="2"/>
</dbReference>
<dbReference type="PANTHER" id="PTHR43208">
    <property type="entry name" value="ABC TRANSPORTER SUBSTRATE-BINDING PROTEIN"/>
    <property type="match status" value="1"/>
</dbReference>
<dbReference type="AlphaFoldDB" id="A0A2L0EUA7"/>
<dbReference type="Proteomes" id="UP000238348">
    <property type="component" value="Chromosome"/>
</dbReference>
<dbReference type="GO" id="GO:0005886">
    <property type="term" value="C:plasma membrane"/>
    <property type="evidence" value="ECO:0007669"/>
    <property type="project" value="InterPro"/>
</dbReference>
<evidence type="ECO:0000313" key="5">
    <source>
        <dbReference type="Proteomes" id="UP000238348"/>
    </source>
</evidence>
<dbReference type="Pfam" id="PF02608">
    <property type="entry name" value="Bmp"/>
    <property type="match status" value="1"/>
</dbReference>
<dbReference type="InterPro" id="IPR003760">
    <property type="entry name" value="PnrA-like"/>
</dbReference>
<feature type="compositionally biased region" description="Low complexity" evidence="2">
    <location>
        <begin position="71"/>
        <end position="91"/>
    </location>
</feature>
<evidence type="ECO:0000313" key="4">
    <source>
        <dbReference type="EMBL" id="AUX42880.1"/>
    </source>
</evidence>
<feature type="region of interest" description="Disordered" evidence="2">
    <location>
        <begin position="69"/>
        <end position="91"/>
    </location>
</feature>
<feature type="domain" description="ABC transporter substrate-binding protein PnrA-like" evidence="3">
    <location>
        <begin position="100"/>
        <end position="240"/>
    </location>
</feature>
<protein>
    <recommendedName>
        <fullName evidence="3">ABC transporter substrate-binding protein PnrA-like domain-containing protein</fullName>
    </recommendedName>
</protein>
<reference evidence="4 5" key="1">
    <citation type="submission" date="2015-09" db="EMBL/GenBank/DDBJ databases">
        <title>Sorangium comparison.</title>
        <authorList>
            <person name="Zaburannyi N."/>
            <person name="Bunk B."/>
            <person name="Overmann J."/>
            <person name="Mueller R."/>
        </authorList>
    </citation>
    <scope>NUCLEOTIDE SEQUENCE [LARGE SCALE GENOMIC DNA]</scope>
    <source>
        <strain evidence="4 5">So ce26</strain>
    </source>
</reference>
<name>A0A2L0EUA7_SORCE</name>
<accession>A0A2L0EUA7</accession>